<evidence type="ECO:0000313" key="1">
    <source>
        <dbReference type="EMBL" id="TMX03615.1"/>
    </source>
</evidence>
<name>A0A6N2C8V6_SOLCI</name>
<organism evidence="1">
    <name type="scientific">Solanum chilense</name>
    <name type="common">Tomato</name>
    <name type="synonym">Lycopersicon chilense</name>
    <dbReference type="NCBI Taxonomy" id="4083"/>
    <lineage>
        <taxon>Eukaryota</taxon>
        <taxon>Viridiplantae</taxon>
        <taxon>Streptophyta</taxon>
        <taxon>Embryophyta</taxon>
        <taxon>Tracheophyta</taxon>
        <taxon>Spermatophyta</taxon>
        <taxon>Magnoliopsida</taxon>
        <taxon>eudicotyledons</taxon>
        <taxon>Gunneridae</taxon>
        <taxon>Pentapetalae</taxon>
        <taxon>asterids</taxon>
        <taxon>lamiids</taxon>
        <taxon>Solanales</taxon>
        <taxon>Solanaceae</taxon>
        <taxon>Solanoideae</taxon>
        <taxon>Solaneae</taxon>
        <taxon>Solanum</taxon>
        <taxon>Solanum subgen. Lycopersicon</taxon>
    </lineage>
</organism>
<dbReference type="EMBL" id="RXGB01000407">
    <property type="protein sequence ID" value="TMX03615.1"/>
    <property type="molecule type" value="Genomic_DNA"/>
</dbReference>
<proteinExistence type="predicted"/>
<accession>A0A6N2C8V6</accession>
<dbReference type="AlphaFoldDB" id="A0A6N2C8V6"/>
<sequence>MSQVPGVWAVRSRNHLSSSVSLGGTLKASCFNIKELGWIGRWYASSSMVKRSLKARGFKLKEPGWIDQEIFTQTPGSWLAHKGSCSSTLTAWLACLRIQELGWRSQGIAPQAPGSWVVRSGKRLSRASCHNILEPCWSDQGVARHALNTLVALKALLLMFHWGWVALKALYLKLQGHGEYSQDIMLQASGDLAPQDAVALVALKALCLKIKEPRRNSQGVARQVPRGHGQCSNRYASSSRILGGSLTESCLMLWELGWHSKGIAPHILGSQVACLGSHTACSGSGIAPQALGALLAISRNHAFNIRSLGGLQGAMPQAQGTWVARSGNHHSRSRILVGMLKASCLKL</sequence>
<comment type="caution">
    <text evidence="1">The sequence shown here is derived from an EMBL/GenBank/DDBJ whole genome shotgun (WGS) entry which is preliminary data.</text>
</comment>
<gene>
    <name evidence="1" type="ORF">EJD97_015485</name>
</gene>
<reference evidence="1" key="1">
    <citation type="submission" date="2019-05" db="EMBL/GenBank/DDBJ databases">
        <title>The de novo reference genome and transcriptome assemblies of the wild tomato species Solanum chilense.</title>
        <authorList>
            <person name="Stam R."/>
            <person name="Nosenko T."/>
            <person name="Hoerger A.C."/>
            <person name="Stephan W."/>
            <person name="Seidel M.A."/>
            <person name="Kuhn J.M.M."/>
            <person name="Haberer G."/>
            <person name="Tellier A."/>
        </authorList>
    </citation>
    <scope>NUCLEOTIDE SEQUENCE</scope>
    <source>
        <tissue evidence="1">Mature leaves</tissue>
    </source>
</reference>
<protein>
    <submittedName>
        <fullName evidence="1">Uncharacterized protein</fullName>
    </submittedName>
</protein>